<feature type="domain" description="Glycosyltransferase 2-like" evidence="1">
    <location>
        <begin position="65"/>
        <end position="170"/>
    </location>
</feature>
<dbReference type="EMBL" id="AUZX01015291">
    <property type="protein sequence ID" value="EQD29435.1"/>
    <property type="molecule type" value="Genomic_DNA"/>
</dbReference>
<keyword evidence="2" id="KW-0808">Transferase</keyword>
<reference evidence="2" key="2">
    <citation type="journal article" date="2014" name="ISME J.">
        <title>Microbial stratification in low pH oxic and suboxic macroscopic growths along an acid mine drainage.</title>
        <authorList>
            <person name="Mendez-Garcia C."/>
            <person name="Mesa V."/>
            <person name="Sprenger R.R."/>
            <person name="Richter M."/>
            <person name="Diez M.S."/>
            <person name="Solano J."/>
            <person name="Bargiela R."/>
            <person name="Golyshina O.V."/>
            <person name="Manteca A."/>
            <person name="Ramos J.L."/>
            <person name="Gallego J.R."/>
            <person name="Llorente I."/>
            <person name="Martins Dos Santos V.A."/>
            <person name="Jensen O.N."/>
            <person name="Pelaez A.I."/>
            <person name="Sanchez J."/>
            <person name="Ferrer M."/>
        </authorList>
    </citation>
    <scope>NUCLEOTIDE SEQUENCE</scope>
</reference>
<dbReference type="GO" id="GO:0016740">
    <property type="term" value="F:transferase activity"/>
    <property type="evidence" value="ECO:0007669"/>
    <property type="project" value="UniProtKB-KW"/>
</dbReference>
<feature type="non-terminal residue" evidence="2">
    <location>
        <position position="1"/>
    </location>
</feature>
<comment type="caution">
    <text evidence="2">The sequence shown here is derived from an EMBL/GenBank/DDBJ whole genome shotgun (WGS) entry which is preliminary data.</text>
</comment>
<dbReference type="AlphaFoldDB" id="T0ZHY1"/>
<dbReference type="Pfam" id="PF00535">
    <property type="entry name" value="Glycos_transf_2"/>
    <property type="match status" value="1"/>
</dbReference>
<dbReference type="InterPro" id="IPR029044">
    <property type="entry name" value="Nucleotide-diphossugar_trans"/>
</dbReference>
<gene>
    <name evidence="2" type="ORF">B1A_20709</name>
</gene>
<reference evidence="2" key="1">
    <citation type="submission" date="2013-08" db="EMBL/GenBank/DDBJ databases">
        <authorList>
            <person name="Mendez C."/>
            <person name="Richter M."/>
            <person name="Ferrer M."/>
            <person name="Sanchez J."/>
        </authorList>
    </citation>
    <scope>NUCLEOTIDE SEQUENCE</scope>
</reference>
<name>T0ZHY1_9ZZZZ</name>
<organism evidence="2">
    <name type="scientific">mine drainage metagenome</name>
    <dbReference type="NCBI Taxonomy" id="410659"/>
    <lineage>
        <taxon>unclassified sequences</taxon>
        <taxon>metagenomes</taxon>
        <taxon>ecological metagenomes</taxon>
    </lineage>
</organism>
<accession>T0ZHY1</accession>
<proteinExistence type="predicted"/>
<dbReference type="SUPFAM" id="SSF53448">
    <property type="entry name" value="Nucleotide-diphospho-sugar transferases"/>
    <property type="match status" value="1"/>
</dbReference>
<protein>
    <submittedName>
        <fullName evidence="2">Glycosyl transferase family protein</fullName>
    </submittedName>
</protein>
<dbReference type="InterPro" id="IPR001173">
    <property type="entry name" value="Glyco_trans_2-like"/>
</dbReference>
<dbReference type="Gene3D" id="3.90.550.10">
    <property type="entry name" value="Spore Coat Polysaccharide Biosynthesis Protein SpsA, Chain A"/>
    <property type="match status" value="1"/>
</dbReference>
<sequence length="171" mass="18665">YHWRSLPSSTSTGSEVKTYALEAGRNAVKTYLDNIVPGCDVVASAGAKAINRVVFPVPNSTPLASVLITTAGGYSVIRACLDSLFGKTTYSNYEVVLRVDSNVALSPRTTMYLDSLTTRHRFSYHLSMRRADAGFNYSVAVNALAKISKGDILVFLNDDTEIIEGEWLSEM</sequence>
<evidence type="ECO:0000313" key="2">
    <source>
        <dbReference type="EMBL" id="EQD29435.1"/>
    </source>
</evidence>
<feature type="non-terminal residue" evidence="2">
    <location>
        <position position="171"/>
    </location>
</feature>
<evidence type="ECO:0000259" key="1">
    <source>
        <dbReference type="Pfam" id="PF00535"/>
    </source>
</evidence>